<dbReference type="EMBL" id="NBII01000011">
    <property type="protein sequence ID" value="PAV14778.1"/>
    <property type="molecule type" value="Genomic_DNA"/>
</dbReference>
<name>A0A286U5D8_9AGAM</name>
<sequence>MKLNQSGGNLEDIEEYNDVPRSWFVWPSSRIEPTKTVVPISVLYPTLKERDGFPPVEDEPVPSFFNVDPLTHTRLDSYLCWVIYFRTGKVSDR</sequence>
<dbReference type="InParanoid" id="A0A286U5D8"/>
<proteinExistence type="predicted"/>
<gene>
    <name evidence="1" type="ORF">PNOK_0933100</name>
</gene>
<keyword evidence="2" id="KW-1185">Reference proteome</keyword>
<dbReference type="Proteomes" id="UP000217199">
    <property type="component" value="Unassembled WGS sequence"/>
</dbReference>
<dbReference type="SUPFAM" id="SSF81995">
    <property type="entry name" value="beta-sandwich domain of Sec23/24"/>
    <property type="match status" value="1"/>
</dbReference>
<dbReference type="AlphaFoldDB" id="A0A286U5D8"/>
<comment type="caution">
    <text evidence="1">The sequence shown here is derived from an EMBL/GenBank/DDBJ whole genome shotgun (WGS) entry which is preliminary data.</text>
</comment>
<dbReference type="Gene3D" id="2.60.40.1670">
    <property type="entry name" value="beta-sandwich domain of Sec23/24"/>
    <property type="match status" value="1"/>
</dbReference>
<dbReference type="STRING" id="2282107.A0A286U5D8"/>
<organism evidence="1 2">
    <name type="scientific">Pyrrhoderma noxium</name>
    <dbReference type="NCBI Taxonomy" id="2282107"/>
    <lineage>
        <taxon>Eukaryota</taxon>
        <taxon>Fungi</taxon>
        <taxon>Dikarya</taxon>
        <taxon>Basidiomycota</taxon>
        <taxon>Agaricomycotina</taxon>
        <taxon>Agaricomycetes</taxon>
        <taxon>Hymenochaetales</taxon>
        <taxon>Hymenochaetaceae</taxon>
        <taxon>Pyrrhoderma</taxon>
    </lineage>
</organism>
<accession>A0A286U5D8</accession>
<evidence type="ECO:0000313" key="2">
    <source>
        <dbReference type="Proteomes" id="UP000217199"/>
    </source>
</evidence>
<dbReference type="OrthoDB" id="10256289at2759"/>
<evidence type="ECO:0000313" key="1">
    <source>
        <dbReference type="EMBL" id="PAV14778.1"/>
    </source>
</evidence>
<protein>
    <submittedName>
        <fullName evidence="1">Copii coat</fullName>
    </submittedName>
</protein>
<reference evidence="1 2" key="1">
    <citation type="journal article" date="2017" name="Mol. Ecol.">
        <title>Comparative and population genomic landscape of Phellinus noxius: A hypervariable fungus causing root rot in trees.</title>
        <authorList>
            <person name="Chung C.L."/>
            <person name="Lee T.J."/>
            <person name="Akiba M."/>
            <person name="Lee H.H."/>
            <person name="Kuo T.H."/>
            <person name="Liu D."/>
            <person name="Ke H.M."/>
            <person name="Yokoi T."/>
            <person name="Roa M.B."/>
            <person name="Lu M.J."/>
            <person name="Chang Y.Y."/>
            <person name="Ann P.J."/>
            <person name="Tsai J.N."/>
            <person name="Chen C.Y."/>
            <person name="Tzean S.S."/>
            <person name="Ota Y."/>
            <person name="Hattori T."/>
            <person name="Sahashi N."/>
            <person name="Liou R.F."/>
            <person name="Kikuchi T."/>
            <person name="Tsai I.J."/>
        </authorList>
    </citation>
    <scope>NUCLEOTIDE SEQUENCE [LARGE SCALE GENOMIC DNA]</scope>
    <source>
        <strain evidence="1 2">FFPRI411160</strain>
    </source>
</reference>